<keyword evidence="5" id="KW-0597">Phosphoprotein</keyword>
<dbReference type="Gene3D" id="6.10.340.10">
    <property type="match status" value="1"/>
</dbReference>
<evidence type="ECO:0000256" key="4">
    <source>
        <dbReference type="ARBA" id="ARBA00022475"/>
    </source>
</evidence>
<evidence type="ECO:0000256" key="10">
    <source>
        <dbReference type="ARBA" id="ARBA00023012"/>
    </source>
</evidence>
<keyword evidence="4" id="KW-1003">Cell membrane</keyword>
<proteinExistence type="predicted"/>
<dbReference type="OrthoDB" id="9776552at2"/>
<evidence type="ECO:0000259" key="14">
    <source>
        <dbReference type="PROSITE" id="PS50885"/>
    </source>
</evidence>
<dbReference type="AlphaFoldDB" id="A0A328U328"/>
<name>A0A328U328_9BACL</name>
<evidence type="ECO:0000313" key="16">
    <source>
        <dbReference type="Proteomes" id="UP000249260"/>
    </source>
</evidence>
<sequence>MPMLKWIKFRSLKYKIIIVFIIISVILVILQAGFFQHWISAIILKQSEANLHETVRQIGKQVDLQYKQIDTNARVIRNNQVLKNYLKDLKRNTINYQIAKYQIARQIVRLPNLEMIENIYIFPVGYPPMNLFYSDAIFEVDELTERLMTTNRAGSSEDVIWTVQPQSHQISMMMLIYDGDELLGLLRVDLNEKFHDQLDDVQLGEEGSIFLLNDQTIMFATDRKFVNRQETSLEQLAGSGTQITFTLDYQGWKLIGIVPNKEILNQVNQVNKILLLMELIVFAFIFLFALVVLRMILKPLKQILRGMESIEQGKLDVIVNRAGNDEFTVIIRHFNQMAERVNRLIKTVYYQQLTYRKAEVINLQSKLNPHFLYNTLDMIYWMTVVKDEEEIGDAIISLSNLLRYSISHQNEFVTVAEDMEQLENYLKIQRMRFEEKLAYVFHIDPAITDIKIPKLLIQPLVENAIKYAFQQMLLGGMITIRGYAEGDDLFLEVEDNGVGMPADKIEALVASFENKRHGGLGIQLVRQRINYIYGEDYGLSIRSESGRGTKIALKLRTDAGVPQEDLWKDEALHA</sequence>
<dbReference type="InterPro" id="IPR004358">
    <property type="entry name" value="Sig_transdc_His_kin-like_C"/>
</dbReference>
<dbReference type="Pfam" id="PF06580">
    <property type="entry name" value="His_kinase"/>
    <property type="match status" value="1"/>
</dbReference>
<evidence type="ECO:0000256" key="2">
    <source>
        <dbReference type="ARBA" id="ARBA00004651"/>
    </source>
</evidence>
<dbReference type="PROSITE" id="PS50885">
    <property type="entry name" value="HAMP"/>
    <property type="match status" value="1"/>
</dbReference>
<comment type="subcellular location">
    <subcellularLocation>
        <location evidence="2">Cell membrane</location>
        <topology evidence="2">Multi-pass membrane protein</topology>
    </subcellularLocation>
</comment>
<evidence type="ECO:0000313" key="15">
    <source>
        <dbReference type="EMBL" id="RAP77207.1"/>
    </source>
</evidence>
<feature type="transmembrane region" description="Helical" evidence="12">
    <location>
        <begin position="12"/>
        <end position="35"/>
    </location>
</feature>
<feature type="transmembrane region" description="Helical" evidence="12">
    <location>
        <begin position="273"/>
        <end position="297"/>
    </location>
</feature>
<keyword evidence="16" id="KW-1185">Reference proteome</keyword>
<keyword evidence="8" id="KW-0418">Kinase</keyword>
<gene>
    <name evidence="15" type="ORF">DL346_01520</name>
</gene>
<dbReference type="PANTHER" id="PTHR34220">
    <property type="entry name" value="SENSOR HISTIDINE KINASE YPDA"/>
    <property type="match status" value="1"/>
</dbReference>
<keyword evidence="10" id="KW-0902">Two-component regulatory system</keyword>
<dbReference type="CDD" id="cd06225">
    <property type="entry name" value="HAMP"/>
    <property type="match status" value="1"/>
</dbReference>
<dbReference type="Gene3D" id="3.30.565.10">
    <property type="entry name" value="Histidine kinase-like ATPase, C-terminal domain"/>
    <property type="match status" value="1"/>
</dbReference>
<evidence type="ECO:0000259" key="13">
    <source>
        <dbReference type="PROSITE" id="PS50109"/>
    </source>
</evidence>
<dbReference type="GO" id="GO:0000155">
    <property type="term" value="F:phosphorelay sensor kinase activity"/>
    <property type="evidence" value="ECO:0007669"/>
    <property type="project" value="InterPro"/>
</dbReference>
<dbReference type="InterPro" id="IPR036890">
    <property type="entry name" value="HATPase_C_sf"/>
</dbReference>
<evidence type="ECO:0000256" key="12">
    <source>
        <dbReference type="SAM" id="Phobius"/>
    </source>
</evidence>
<comment type="caution">
    <text evidence="15">The sequence shown here is derived from an EMBL/GenBank/DDBJ whole genome shotgun (WGS) entry which is preliminary data.</text>
</comment>
<keyword evidence="6" id="KW-0808">Transferase</keyword>
<dbReference type="GO" id="GO:0005886">
    <property type="term" value="C:plasma membrane"/>
    <property type="evidence" value="ECO:0007669"/>
    <property type="project" value="UniProtKB-SubCell"/>
</dbReference>
<evidence type="ECO:0000256" key="3">
    <source>
        <dbReference type="ARBA" id="ARBA00012438"/>
    </source>
</evidence>
<evidence type="ECO:0000256" key="11">
    <source>
        <dbReference type="ARBA" id="ARBA00023136"/>
    </source>
</evidence>
<dbReference type="InterPro" id="IPR003660">
    <property type="entry name" value="HAMP_dom"/>
</dbReference>
<dbReference type="SUPFAM" id="SSF158472">
    <property type="entry name" value="HAMP domain-like"/>
    <property type="match status" value="1"/>
</dbReference>
<evidence type="ECO:0000256" key="6">
    <source>
        <dbReference type="ARBA" id="ARBA00022679"/>
    </source>
</evidence>
<evidence type="ECO:0000256" key="8">
    <source>
        <dbReference type="ARBA" id="ARBA00022777"/>
    </source>
</evidence>
<dbReference type="InterPro" id="IPR050640">
    <property type="entry name" value="Bact_2-comp_sensor_kinase"/>
</dbReference>
<feature type="domain" description="Histidine kinase" evidence="13">
    <location>
        <begin position="456"/>
        <end position="559"/>
    </location>
</feature>
<dbReference type="EMBL" id="QLUW01000001">
    <property type="protein sequence ID" value="RAP77207.1"/>
    <property type="molecule type" value="Genomic_DNA"/>
</dbReference>
<feature type="domain" description="HAMP" evidence="14">
    <location>
        <begin position="294"/>
        <end position="346"/>
    </location>
</feature>
<keyword evidence="12" id="KW-1133">Transmembrane helix</keyword>
<reference evidence="15 16" key="1">
    <citation type="submission" date="2018-06" db="EMBL/GenBank/DDBJ databases">
        <title>Paenibacillus montanisoli sp. nov., isolated from mountain area soil.</title>
        <authorList>
            <person name="Wu M."/>
        </authorList>
    </citation>
    <scope>NUCLEOTIDE SEQUENCE [LARGE SCALE GENOMIC DNA]</scope>
    <source>
        <strain evidence="15 16">RA17</strain>
    </source>
</reference>
<keyword evidence="12" id="KW-0812">Transmembrane</keyword>
<keyword evidence="9" id="KW-0067">ATP-binding</keyword>
<protein>
    <recommendedName>
        <fullName evidence="3">histidine kinase</fullName>
        <ecNumber evidence="3">2.7.13.3</ecNumber>
    </recommendedName>
</protein>
<keyword evidence="11 12" id="KW-0472">Membrane</keyword>
<keyword evidence="7" id="KW-0547">Nucleotide-binding</keyword>
<comment type="catalytic activity">
    <reaction evidence="1">
        <text>ATP + protein L-histidine = ADP + protein N-phospho-L-histidine.</text>
        <dbReference type="EC" id="2.7.13.3"/>
    </reaction>
</comment>
<evidence type="ECO:0000256" key="5">
    <source>
        <dbReference type="ARBA" id="ARBA00022553"/>
    </source>
</evidence>
<dbReference type="PROSITE" id="PS50109">
    <property type="entry name" value="HIS_KIN"/>
    <property type="match status" value="1"/>
</dbReference>
<evidence type="ECO:0000256" key="7">
    <source>
        <dbReference type="ARBA" id="ARBA00022741"/>
    </source>
</evidence>
<dbReference type="InterPro" id="IPR010559">
    <property type="entry name" value="Sig_transdc_His_kin_internal"/>
</dbReference>
<accession>A0A328U328</accession>
<dbReference type="SMART" id="SM00387">
    <property type="entry name" value="HATPase_c"/>
    <property type="match status" value="1"/>
</dbReference>
<evidence type="ECO:0000256" key="1">
    <source>
        <dbReference type="ARBA" id="ARBA00000085"/>
    </source>
</evidence>
<evidence type="ECO:0000256" key="9">
    <source>
        <dbReference type="ARBA" id="ARBA00022840"/>
    </source>
</evidence>
<dbReference type="SUPFAM" id="SSF55874">
    <property type="entry name" value="ATPase domain of HSP90 chaperone/DNA topoisomerase II/histidine kinase"/>
    <property type="match status" value="1"/>
</dbReference>
<dbReference type="EC" id="2.7.13.3" evidence="3"/>
<dbReference type="Pfam" id="PF00672">
    <property type="entry name" value="HAMP"/>
    <property type="match status" value="1"/>
</dbReference>
<dbReference type="PANTHER" id="PTHR34220:SF7">
    <property type="entry name" value="SENSOR HISTIDINE KINASE YPDA"/>
    <property type="match status" value="1"/>
</dbReference>
<dbReference type="SMART" id="SM00304">
    <property type="entry name" value="HAMP"/>
    <property type="match status" value="1"/>
</dbReference>
<dbReference type="Pfam" id="PF02518">
    <property type="entry name" value="HATPase_c"/>
    <property type="match status" value="1"/>
</dbReference>
<dbReference type="Proteomes" id="UP000249260">
    <property type="component" value="Unassembled WGS sequence"/>
</dbReference>
<dbReference type="InterPro" id="IPR003594">
    <property type="entry name" value="HATPase_dom"/>
</dbReference>
<dbReference type="PRINTS" id="PR00344">
    <property type="entry name" value="BCTRLSENSOR"/>
</dbReference>
<organism evidence="15 16">
    <name type="scientific">Paenibacillus montanisoli</name>
    <dbReference type="NCBI Taxonomy" id="2081970"/>
    <lineage>
        <taxon>Bacteria</taxon>
        <taxon>Bacillati</taxon>
        <taxon>Bacillota</taxon>
        <taxon>Bacilli</taxon>
        <taxon>Bacillales</taxon>
        <taxon>Paenibacillaceae</taxon>
        <taxon>Paenibacillus</taxon>
    </lineage>
</organism>
<dbReference type="GO" id="GO:0005524">
    <property type="term" value="F:ATP binding"/>
    <property type="evidence" value="ECO:0007669"/>
    <property type="project" value="UniProtKB-KW"/>
</dbReference>
<dbReference type="InterPro" id="IPR005467">
    <property type="entry name" value="His_kinase_dom"/>
</dbReference>